<feature type="transmembrane region" description="Helical" evidence="1">
    <location>
        <begin position="39"/>
        <end position="60"/>
    </location>
</feature>
<proteinExistence type="predicted"/>
<dbReference type="Proteomes" id="UP000812440">
    <property type="component" value="Unassembled WGS sequence"/>
</dbReference>
<gene>
    <name evidence="2" type="ORF">GDO86_020576</name>
</gene>
<accession>A0A8T2IG72</accession>
<evidence type="ECO:0000313" key="2">
    <source>
        <dbReference type="EMBL" id="KAG8431659.1"/>
    </source>
</evidence>
<dbReference type="AlphaFoldDB" id="A0A8T2IG72"/>
<organism evidence="2 3">
    <name type="scientific">Hymenochirus boettgeri</name>
    <name type="common">Congo dwarf clawed frog</name>
    <dbReference type="NCBI Taxonomy" id="247094"/>
    <lineage>
        <taxon>Eukaryota</taxon>
        <taxon>Metazoa</taxon>
        <taxon>Chordata</taxon>
        <taxon>Craniata</taxon>
        <taxon>Vertebrata</taxon>
        <taxon>Euteleostomi</taxon>
        <taxon>Amphibia</taxon>
        <taxon>Batrachia</taxon>
        <taxon>Anura</taxon>
        <taxon>Pipoidea</taxon>
        <taxon>Pipidae</taxon>
        <taxon>Pipinae</taxon>
        <taxon>Hymenochirus</taxon>
    </lineage>
</organism>
<keyword evidence="1" id="KW-0472">Membrane</keyword>
<protein>
    <submittedName>
        <fullName evidence="2">Uncharacterized protein</fullName>
    </submittedName>
</protein>
<comment type="caution">
    <text evidence="2">The sequence shown here is derived from an EMBL/GenBank/DDBJ whole genome shotgun (WGS) entry which is preliminary data.</text>
</comment>
<keyword evidence="1" id="KW-0812">Transmembrane</keyword>
<sequence length="89" mass="10279">MTMLVCILDYCRRKLWVLIITIKWELISVASPFQPVLSVSSLVCVFLTLRCVATLVYNCLKKMKGQAEKLMSELHIINHCKDLVNENHK</sequence>
<keyword evidence="3" id="KW-1185">Reference proteome</keyword>
<keyword evidence="1" id="KW-1133">Transmembrane helix</keyword>
<name>A0A8T2IG72_9PIPI</name>
<evidence type="ECO:0000313" key="3">
    <source>
        <dbReference type="Proteomes" id="UP000812440"/>
    </source>
</evidence>
<dbReference type="EMBL" id="JAACNH010000103">
    <property type="protein sequence ID" value="KAG8431659.1"/>
    <property type="molecule type" value="Genomic_DNA"/>
</dbReference>
<reference evidence="2" key="1">
    <citation type="thesis" date="2020" institute="ProQuest LLC" country="789 East Eisenhower Parkway, Ann Arbor, MI, USA">
        <title>Comparative Genomics and Chromosome Evolution.</title>
        <authorList>
            <person name="Mudd A.B."/>
        </authorList>
    </citation>
    <scope>NUCLEOTIDE SEQUENCE</scope>
    <source>
        <strain evidence="2">Female2</strain>
        <tissue evidence="2">Blood</tissue>
    </source>
</reference>
<evidence type="ECO:0000256" key="1">
    <source>
        <dbReference type="SAM" id="Phobius"/>
    </source>
</evidence>